<sequence length="203" mass="23315">MARVIKFPVTPPEKLGPKKVKRKRRRPDPEDYGQMNLFDGPAKEGRLVSLPQSDSFFEEALMLDEQNDPEAEKYYLLAIQHDQSVVDAYCNLGILKSQQNELAKSIDYLTKCLELNPRHFEAHYNLANVYSDMGNFPLAKTHYEVSINIDPDFPNSYYNLGLVLISLKKYKEAIDAIDQYIDRSPDNDHKIASELIKTLKSFA</sequence>
<dbReference type="Proteomes" id="UP001610063">
    <property type="component" value="Unassembled WGS sequence"/>
</dbReference>
<dbReference type="PROSITE" id="PS50005">
    <property type="entry name" value="TPR"/>
    <property type="match status" value="3"/>
</dbReference>
<dbReference type="PANTHER" id="PTHR44858:SF1">
    <property type="entry name" value="UDP-N-ACETYLGLUCOSAMINE--PEPTIDE N-ACETYLGLUCOSAMINYLTRANSFERASE SPINDLY-RELATED"/>
    <property type="match status" value="1"/>
</dbReference>
<feature type="repeat" description="TPR" evidence="3">
    <location>
        <begin position="154"/>
        <end position="187"/>
    </location>
</feature>
<accession>A0ABW7N6J7</accession>
<keyword evidence="6" id="KW-1185">Reference proteome</keyword>
<name>A0ABW7N6J7_9BACT</name>
<evidence type="ECO:0000256" key="4">
    <source>
        <dbReference type="SAM" id="MobiDB-lite"/>
    </source>
</evidence>
<gene>
    <name evidence="5" type="ORF">ACHKAR_02610</name>
</gene>
<dbReference type="Pfam" id="PF00515">
    <property type="entry name" value="TPR_1"/>
    <property type="match status" value="1"/>
</dbReference>
<feature type="region of interest" description="Disordered" evidence="4">
    <location>
        <begin position="1"/>
        <end position="39"/>
    </location>
</feature>
<feature type="compositionally biased region" description="Basic residues" evidence="4">
    <location>
        <begin position="17"/>
        <end position="26"/>
    </location>
</feature>
<evidence type="ECO:0000256" key="1">
    <source>
        <dbReference type="ARBA" id="ARBA00022737"/>
    </source>
</evidence>
<comment type="caution">
    <text evidence="5">The sequence shown here is derived from an EMBL/GenBank/DDBJ whole genome shotgun (WGS) entry which is preliminary data.</text>
</comment>
<evidence type="ECO:0000256" key="2">
    <source>
        <dbReference type="ARBA" id="ARBA00022803"/>
    </source>
</evidence>
<proteinExistence type="predicted"/>
<reference evidence="5 6" key="1">
    <citation type="journal article" date="2013" name="Int. J. Syst. Evol. Microbiol.">
        <title>Marinoscillum luteum sp. nov., isolated from marine sediment.</title>
        <authorList>
            <person name="Cha I.T."/>
            <person name="Park S.J."/>
            <person name="Kim S.J."/>
            <person name="Kim J.G."/>
            <person name="Jung M.Y."/>
            <person name="Shin K.S."/>
            <person name="Kwon K.K."/>
            <person name="Yang S.H."/>
            <person name="Seo Y.S."/>
            <person name="Rhee S.K."/>
        </authorList>
    </citation>
    <scope>NUCLEOTIDE SEQUENCE [LARGE SCALE GENOMIC DNA]</scope>
    <source>
        <strain evidence="5 6">KCTC 23939</strain>
    </source>
</reference>
<dbReference type="InterPro" id="IPR050498">
    <property type="entry name" value="Ycf3"/>
</dbReference>
<organism evidence="5 6">
    <name type="scientific">Marinoscillum luteum</name>
    <dbReference type="NCBI Taxonomy" id="861051"/>
    <lineage>
        <taxon>Bacteria</taxon>
        <taxon>Pseudomonadati</taxon>
        <taxon>Bacteroidota</taxon>
        <taxon>Cytophagia</taxon>
        <taxon>Cytophagales</taxon>
        <taxon>Reichenbachiellaceae</taxon>
        <taxon>Marinoscillum</taxon>
    </lineage>
</organism>
<dbReference type="SMART" id="SM00028">
    <property type="entry name" value="TPR"/>
    <property type="match status" value="4"/>
</dbReference>
<dbReference type="Gene3D" id="1.25.40.10">
    <property type="entry name" value="Tetratricopeptide repeat domain"/>
    <property type="match status" value="1"/>
</dbReference>
<evidence type="ECO:0000256" key="3">
    <source>
        <dbReference type="PROSITE-ProRule" id="PRU00339"/>
    </source>
</evidence>
<dbReference type="RefSeq" id="WP_395416052.1">
    <property type="nucleotide sequence ID" value="NZ_JBIPKE010000011.1"/>
</dbReference>
<dbReference type="InterPro" id="IPR011990">
    <property type="entry name" value="TPR-like_helical_dom_sf"/>
</dbReference>
<dbReference type="PANTHER" id="PTHR44858">
    <property type="entry name" value="TETRATRICOPEPTIDE REPEAT PROTEIN 6"/>
    <property type="match status" value="1"/>
</dbReference>
<dbReference type="SUPFAM" id="SSF48452">
    <property type="entry name" value="TPR-like"/>
    <property type="match status" value="1"/>
</dbReference>
<dbReference type="InterPro" id="IPR019734">
    <property type="entry name" value="TPR_rpt"/>
</dbReference>
<keyword evidence="1" id="KW-0677">Repeat</keyword>
<dbReference type="Pfam" id="PF13414">
    <property type="entry name" value="TPR_11"/>
    <property type="match status" value="1"/>
</dbReference>
<protein>
    <submittedName>
        <fullName evidence="5">Tetratricopeptide repeat protein</fullName>
    </submittedName>
</protein>
<evidence type="ECO:0000313" key="6">
    <source>
        <dbReference type="Proteomes" id="UP001610063"/>
    </source>
</evidence>
<keyword evidence="2 3" id="KW-0802">TPR repeat</keyword>
<evidence type="ECO:0000313" key="5">
    <source>
        <dbReference type="EMBL" id="MFH6982309.1"/>
    </source>
</evidence>
<feature type="repeat" description="TPR" evidence="3">
    <location>
        <begin position="120"/>
        <end position="153"/>
    </location>
</feature>
<dbReference type="EMBL" id="JBIPKE010000011">
    <property type="protein sequence ID" value="MFH6982309.1"/>
    <property type="molecule type" value="Genomic_DNA"/>
</dbReference>
<feature type="repeat" description="TPR" evidence="3">
    <location>
        <begin position="86"/>
        <end position="119"/>
    </location>
</feature>
<dbReference type="PROSITE" id="PS50293">
    <property type="entry name" value="TPR_REGION"/>
    <property type="match status" value="1"/>
</dbReference>